<evidence type="ECO:0000313" key="3">
    <source>
        <dbReference type="EMBL" id="RZU45203.1"/>
    </source>
</evidence>
<dbReference type="PANTHER" id="PTHR43619:SF2">
    <property type="entry name" value="S-ADENOSYL-L-METHIONINE-DEPENDENT METHYLTRANSFERASES SUPERFAMILY PROTEIN"/>
    <property type="match status" value="1"/>
</dbReference>
<dbReference type="SUPFAM" id="SSF53335">
    <property type="entry name" value="S-adenosyl-L-methionine-dependent methyltransferases"/>
    <property type="match status" value="1"/>
</dbReference>
<dbReference type="GO" id="GO:0032259">
    <property type="term" value="P:methylation"/>
    <property type="evidence" value="ECO:0007669"/>
    <property type="project" value="UniProtKB-KW"/>
</dbReference>
<dbReference type="InterPro" id="IPR007213">
    <property type="entry name" value="Ppm1/Ppm2/Tcmp"/>
</dbReference>
<protein>
    <submittedName>
        <fullName evidence="3">O-methyltransferase involved in polyketide biosynthesis</fullName>
    </submittedName>
</protein>
<dbReference type="InterPro" id="IPR029063">
    <property type="entry name" value="SAM-dependent_MTases_sf"/>
</dbReference>
<evidence type="ECO:0000313" key="4">
    <source>
        <dbReference type="Proteomes" id="UP000292423"/>
    </source>
</evidence>
<dbReference type="AlphaFoldDB" id="A0A4Q7Z644"/>
<keyword evidence="1 3" id="KW-0489">Methyltransferase</keyword>
<dbReference type="Pfam" id="PF04072">
    <property type="entry name" value="LCM"/>
    <property type="match status" value="1"/>
</dbReference>
<organism evidence="3 4">
    <name type="scientific">Fluviicoccus keumensis</name>
    <dbReference type="NCBI Taxonomy" id="1435465"/>
    <lineage>
        <taxon>Bacteria</taxon>
        <taxon>Pseudomonadati</taxon>
        <taxon>Pseudomonadota</taxon>
        <taxon>Gammaproteobacteria</taxon>
        <taxon>Moraxellales</taxon>
        <taxon>Moraxellaceae</taxon>
        <taxon>Fluviicoccus</taxon>
    </lineage>
</organism>
<accession>A0A4Q7Z644</accession>
<keyword evidence="2 3" id="KW-0808">Transferase</keyword>
<reference evidence="3 4" key="1">
    <citation type="submission" date="2019-02" db="EMBL/GenBank/DDBJ databases">
        <title>Genomic Encyclopedia of Type Strains, Phase IV (KMG-IV): sequencing the most valuable type-strain genomes for metagenomic binning, comparative biology and taxonomic classification.</title>
        <authorList>
            <person name="Goeker M."/>
        </authorList>
    </citation>
    <scope>NUCLEOTIDE SEQUENCE [LARGE SCALE GENOMIC DNA]</scope>
    <source>
        <strain evidence="3 4">DSM 105135</strain>
    </source>
</reference>
<comment type="caution">
    <text evidence="3">The sequence shown here is derived from an EMBL/GenBank/DDBJ whole genome shotgun (WGS) entry which is preliminary data.</text>
</comment>
<dbReference type="Gene3D" id="3.40.50.150">
    <property type="entry name" value="Vaccinia Virus protein VP39"/>
    <property type="match status" value="1"/>
</dbReference>
<evidence type="ECO:0000256" key="2">
    <source>
        <dbReference type="ARBA" id="ARBA00022679"/>
    </source>
</evidence>
<dbReference type="OrthoDB" id="7063113at2"/>
<evidence type="ECO:0000256" key="1">
    <source>
        <dbReference type="ARBA" id="ARBA00022603"/>
    </source>
</evidence>
<name>A0A4Q7Z644_9GAMM</name>
<keyword evidence="4" id="KW-1185">Reference proteome</keyword>
<dbReference type="PANTHER" id="PTHR43619">
    <property type="entry name" value="S-ADENOSYL-L-METHIONINE-DEPENDENT METHYLTRANSFERASE YKTD-RELATED"/>
    <property type="match status" value="1"/>
</dbReference>
<dbReference type="GO" id="GO:0008168">
    <property type="term" value="F:methyltransferase activity"/>
    <property type="evidence" value="ECO:0007669"/>
    <property type="project" value="UniProtKB-KW"/>
</dbReference>
<dbReference type="EMBL" id="SHKX01000012">
    <property type="protein sequence ID" value="RZU45203.1"/>
    <property type="molecule type" value="Genomic_DNA"/>
</dbReference>
<dbReference type="RefSeq" id="WP_130413311.1">
    <property type="nucleotide sequence ID" value="NZ_SHKX01000012.1"/>
</dbReference>
<dbReference type="Proteomes" id="UP000292423">
    <property type="component" value="Unassembled WGS sequence"/>
</dbReference>
<gene>
    <name evidence="3" type="ORF">EV700_2018</name>
</gene>
<sequence length="282" mass="32335">MADTDSSGISFTAYYTSEVWRQHGLSATAFDTREGKALYWLGRPVELFAEYILGVSNDVMLLQRHLIIDDVVRRAIREEGVTQIVEIACGLSPRGTRFCAEFQELHYLEADLPGMAAHKQQLLVQNGLLDNRHRVCSINILEENTEEALNTVFRRELDTSRKTLVITEGLINYFDLPTISGFWKRLAQTLKAFPTGYYITDLYPDFKWHPVTRFVDSFIHGLAFATRSRVSLHFRTEQAIREGFRSCGFRQTAVHIPESYYGVLPIPVQRLSSLVRVIENRV</sequence>
<proteinExistence type="predicted"/>